<feature type="compositionally biased region" description="Basic and acidic residues" evidence="1">
    <location>
        <begin position="375"/>
        <end position="388"/>
    </location>
</feature>
<reference evidence="2 3" key="1">
    <citation type="submission" date="2019-11" db="EMBL/GenBank/DDBJ databases">
        <title>Venturia inaequalis Genome Resource.</title>
        <authorList>
            <person name="Lichtner F.J."/>
        </authorList>
    </citation>
    <scope>NUCLEOTIDE SEQUENCE [LARGE SCALE GENOMIC DNA]</scope>
    <source>
        <strain evidence="2">Bline_iso_100314</strain>
    </source>
</reference>
<evidence type="ECO:0000313" key="2">
    <source>
        <dbReference type="EMBL" id="KAE9970816.1"/>
    </source>
</evidence>
<dbReference type="AlphaFoldDB" id="A0A8H3UHS4"/>
<proteinExistence type="predicted"/>
<name>A0A8H3UHS4_VENIN</name>
<feature type="region of interest" description="Disordered" evidence="1">
    <location>
        <begin position="369"/>
        <end position="418"/>
    </location>
</feature>
<evidence type="ECO:0000313" key="3">
    <source>
        <dbReference type="Proteomes" id="UP000433883"/>
    </source>
</evidence>
<feature type="compositionally biased region" description="Polar residues" evidence="1">
    <location>
        <begin position="402"/>
        <end position="414"/>
    </location>
</feature>
<evidence type="ECO:0000256" key="1">
    <source>
        <dbReference type="SAM" id="MobiDB-lite"/>
    </source>
</evidence>
<dbReference type="Proteomes" id="UP000433883">
    <property type="component" value="Unassembled WGS sequence"/>
</dbReference>
<comment type="caution">
    <text evidence="2">The sequence shown here is derived from an EMBL/GenBank/DDBJ whole genome shotgun (WGS) entry which is preliminary data.</text>
</comment>
<gene>
    <name evidence="2" type="ORF">BLS_004739</name>
</gene>
<protein>
    <submittedName>
        <fullName evidence="2">Uncharacterized protein</fullName>
    </submittedName>
</protein>
<accession>A0A8H3UHS4</accession>
<dbReference type="EMBL" id="WNWQ01000312">
    <property type="protein sequence ID" value="KAE9970816.1"/>
    <property type="molecule type" value="Genomic_DNA"/>
</dbReference>
<sequence length="790" mass="89443">MANNLFVTKFRKIPHIKPSTNAGSLFGKDRKGKKSVKAKLQKLLHFFYRLRPRELPPSESPIQVTTVEEESAGRIAFELCRELITSGDINLSLEQIEREGQNSPGSEVDLLGEALAQALFVYQQLPVSPKSYHSDVLRHRVNEERRLIAVNFPIGPIPQSPRSQGLTRLAAKYPIPQRPQKMVKIRVTASTEHECEETQGMIEFSTTPPDKISTPSRHMVDENGDDVTDEHPYISTFRQATIVDSILLKGRPTQIFGQSAAEKGEAIYASGFANAAVPEKDSPREKDASDIFWNPKENDALARAGVGKTPDRLWGKLAAAKYGVEASPDRGFAHEYELLSADQVQAARTELQDSLGQDDPSHLLLRALTSNYKTPNDKKQESPDETQFRDSGYVSPFKETPTGFQNPGTTNTWLDSPRKPTQIDPATTVENLSLVLVPSKTSRVNVESLSPNEIDCLTIEFANQAIKYLDLGLDYMVEQSNMELHAQRNDRNGACTDQIPVSISDILSRVALMRPHVQGTPAVSRTRDFEAPAAAIELDDRLLLNLPEAEKGCVLRIGVGKNGRVAYYLNLMIPVRGFDNRMQELTIVSQMDVTLLVERLALQEYFKHQEATESARSLTMEPGNWFGQAFNIEGVLKRALTASDEDFTEQFLGPPSRQIRRLLAFFLQLGSEHQECVVFAGKKPLGWDDIHWQTYWVTRDIRDNEDDDNLMYEKSIEEEAWSQIQCKLDDEWESFAWPDTISWGKDGEQRRAYFIPMADRWSIGEEEREKWWLMFLSDFDEDAWAEERFV</sequence>
<organism evidence="2 3">
    <name type="scientific">Venturia inaequalis</name>
    <name type="common">Apple scab fungus</name>
    <dbReference type="NCBI Taxonomy" id="5025"/>
    <lineage>
        <taxon>Eukaryota</taxon>
        <taxon>Fungi</taxon>
        <taxon>Dikarya</taxon>
        <taxon>Ascomycota</taxon>
        <taxon>Pezizomycotina</taxon>
        <taxon>Dothideomycetes</taxon>
        <taxon>Pleosporomycetidae</taxon>
        <taxon>Venturiales</taxon>
        <taxon>Venturiaceae</taxon>
        <taxon>Venturia</taxon>
    </lineage>
</organism>